<dbReference type="Gene3D" id="3.20.20.80">
    <property type="entry name" value="Glycosidases"/>
    <property type="match status" value="1"/>
</dbReference>
<dbReference type="InterPro" id="IPR008979">
    <property type="entry name" value="Galactose-bd-like_sf"/>
</dbReference>
<dbReference type="SUPFAM" id="SSF51445">
    <property type="entry name" value="(Trans)glycosidases"/>
    <property type="match status" value="1"/>
</dbReference>
<dbReference type="InterPro" id="IPR006103">
    <property type="entry name" value="Glyco_hydro_2_cat"/>
</dbReference>
<dbReference type="Proteomes" id="UP000061587">
    <property type="component" value="Chromosome"/>
</dbReference>
<dbReference type="SUPFAM" id="SSF49303">
    <property type="entry name" value="beta-Galactosidase/glucuronidase domain"/>
    <property type="match status" value="1"/>
</dbReference>
<dbReference type="Gene3D" id="2.60.120.260">
    <property type="entry name" value="Galactose-binding domain-like"/>
    <property type="match status" value="2"/>
</dbReference>
<dbReference type="InterPro" id="IPR006101">
    <property type="entry name" value="Glyco_hydro_2"/>
</dbReference>
<reference evidence="12" key="1">
    <citation type="submission" date="2015-10" db="EMBL/GenBank/DDBJ databases">
        <title>Extensive mobilome-driven genome diversification in gut-associated Bacteroides vulgatus mpk.</title>
        <authorList>
            <person name="Beier S."/>
            <person name="Lange A."/>
            <person name="Huson D.H."/>
            <person name="Frick J.-S."/>
            <person name="Autenrieth I.B."/>
        </authorList>
    </citation>
    <scope>NUCLEOTIDE SEQUENCE [LARGE SCALE GENOMIC DNA]</scope>
    <source>
        <strain evidence="12">mpk</strain>
    </source>
</reference>
<keyword evidence="4" id="KW-0732">Signal</keyword>
<evidence type="ECO:0000313" key="9">
    <source>
        <dbReference type="EMBL" id="ALK84974.1"/>
    </source>
</evidence>
<dbReference type="Proteomes" id="UP000736888">
    <property type="component" value="Unassembled WGS sequence"/>
</dbReference>
<evidence type="ECO:0000259" key="5">
    <source>
        <dbReference type="Pfam" id="PF00703"/>
    </source>
</evidence>
<dbReference type="PANTHER" id="PTHR42732:SF1">
    <property type="entry name" value="BETA-MANNOSIDASE"/>
    <property type="match status" value="1"/>
</dbReference>
<accession>A0A0P0L9V2</accession>
<organism evidence="9 12">
    <name type="scientific">Phocaeicola vulgatus</name>
    <name type="common">Bacteroides vulgatus</name>
    <dbReference type="NCBI Taxonomy" id="821"/>
    <lineage>
        <taxon>Bacteria</taxon>
        <taxon>Pseudomonadati</taxon>
        <taxon>Bacteroidota</taxon>
        <taxon>Bacteroidia</taxon>
        <taxon>Bacteroidales</taxon>
        <taxon>Bacteroidaceae</taxon>
        <taxon>Phocaeicola</taxon>
    </lineage>
</organism>
<dbReference type="Pfam" id="PF00703">
    <property type="entry name" value="Glyco_hydro_2"/>
    <property type="match status" value="1"/>
</dbReference>
<reference evidence="9 12" key="2">
    <citation type="journal article" date="2016" name="Genome Biol. Evol.">
        <title>Extensive mobilome-driven genome diversification in mouse gut-associated Bacteroides vulgatus mpk.</title>
        <authorList>
            <person name="Lange A."/>
            <person name="Beier S."/>
            <person name="Steimle A."/>
            <person name="Autenrieth I.B."/>
            <person name="Huson D.H."/>
            <person name="Frick J.S."/>
        </authorList>
    </citation>
    <scope>NUCLEOTIDE SEQUENCE [LARGE SCALE GENOMIC DNA]</scope>
    <source>
        <strain evidence="12">mpk</strain>
        <strain evidence="9">Mpk</strain>
    </source>
</reference>
<proteinExistence type="inferred from homology"/>
<evidence type="ECO:0000313" key="12">
    <source>
        <dbReference type="Proteomes" id="UP000061587"/>
    </source>
</evidence>
<protein>
    <submittedName>
        <fullName evidence="9">Beta-galactosidase</fullName>
        <ecNumber evidence="9">3.2.1.23</ecNumber>
    </submittedName>
</protein>
<dbReference type="InterPro" id="IPR036156">
    <property type="entry name" value="Beta-gal/glucu_dom_sf"/>
</dbReference>
<dbReference type="GO" id="GO:0005975">
    <property type="term" value="P:carbohydrate metabolic process"/>
    <property type="evidence" value="ECO:0007669"/>
    <property type="project" value="InterPro"/>
</dbReference>
<evidence type="ECO:0000256" key="1">
    <source>
        <dbReference type="ARBA" id="ARBA00007401"/>
    </source>
</evidence>
<dbReference type="EMBL" id="JAHPYS010000006">
    <property type="protein sequence ID" value="MBU9138016.1"/>
    <property type="molecule type" value="Genomic_DNA"/>
</dbReference>
<comment type="similarity">
    <text evidence="1">Belongs to the glycosyl hydrolase 2 family.</text>
</comment>
<keyword evidence="2 9" id="KW-0378">Hydrolase</keyword>
<dbReference type="EMBL" id="CP013020">
    <property type="protein sequence ID" value="ALK84974.1"/>
    <property type="molecule type" value="Genomic_DNA"/>
</dbReference>
<keyword evidence="3 9" id="KW-0326">Glycosidase</keyword>
<dbReference type="PANTHER" id="PTHR42732">
    <property type="entry name" value="BETA-GALACTOSIDASE"/>
    <property type="match status" value="1"/>
</dbReference>
<evidence type="ECO:0000256" key="3">
    <source>
        <dbReference type="ARBA" id="ARBA00023295"/>
    </source>
</evidence>
<reference evidence="11" key="4">
    <citation type="submission" date="2021-06" db="EMBL/GenBank/DDBJ databases">
        <title>Collection of gut derived symbiotic bacterial strains cultured from healthy donors.</title>
        <authorList>
            <person name="Lin H."/>
            <person name="Littmann E."/>
            <person name="Pamer E.G."/>
        </authorList>
    </citation>
    <scope>NUCLEOTIDE SEQUENCE</scope>
    <source>
        <strain evidence="11">MSK.6.33</strain>
    </source>
</reference>
<evidence type="ECO:0000259" key="8">
    <source>
        <dbReference type="Pfam" id="PF22666"/>
    </source>
</evidence>
<feature type="domain" description="Malectin" evidence="7">
    <location>
        <begin position="1082"/>
        <end position="1248"/>
    </location>
</feature>
<name>A0A0P0L9V2_PHOVU</name>
<feature type="domain" description="Beta-mannosidase-like galactose-binding" evidence="8">
    <location>
        <begin position="440"/>
        <end position="505"/>
    </location>
</feature>
<reference evidence="10 13" key="3">
    <citation type="journal article" date="2019" name="Nat. Med.">
        <title>A library of human gut bacterial isolates paired with longitudinal multiomics data enables mechanistic microbiome research.</title>
        <authorList>
            <person name="Poyet M."/>
            <person name="Groussin M."/>
            <person name="Gibbons S.M."/>
            <person name="Avila-Pacheco J."/>
            <person name="Jiang X."/>
            <person name="Kearney S.M."/>
            <person name="Perrotta A.R."/>
            <person name="Berdy B."/>
            <person name="Zhao S."/>
            <person name="Lieberman T.D."/>
            <person name="Swanson P.K."/>
            <person name="Smith M."/>
            <person name="Roesemann S."/>
            <person name="Alexander J.E."/>
            <person name="Rich S.A."/>
            <person name="Livny J."/>
            <person name="Vlamakis H."/>
            <person name="Clish C."/>
            <person name="Bullock K."/>
            <person name="Deik A."/>
            <person name="Scott J."/>
            <person name="Pierce K.A."/>
            <person name="Xavier R.J."/>
            <person name="Alm E.J."/>
        </authorList>
    </citation>
    <scope>NUCLEOTIDE SEQUENCE [LARGE SCALE GENOMIC DNA]</scope>
    <source>
        <strain evidence="10 13">BIOML-A9</strain>
    </source>
</reference>
<dbReference type="EMBL" id="WCXA01000010">
    <property type="protein sequence ID" value="KAB3863977.1"/>
    <property type="molecule type" value="Genomic_DNA"/>
</dbReference>
<evidence type="ECO:0000259" key="7">
    <source>
        <dbReference type="Pfam" id="PF11721"/>
    </source>
</evidence>
<feature type="domain" description="Glycoside hydrolase family 2 immunoglobulin-like beta-sandwich" evidence="5">
    <location>
        <begin position="555"/>
        <end position="653"/>
    </location>
</feature>
<sequence length="1434" mass="163232">MKKILILAFLLLSLGTYAQREVPQSRMEQIYEEAKTPYKYGLAVAPADNKHKIDCPTVFREGDKWYMTYVVYNGKSGLDGRGYETWIAESDNLLEWRTLGRVLSYRDGFWDCNQRGGFPALPDMEWGGSYALQTYKGKHWMTYLGGEGTGYESVNKPLYIGLAWTDRPLGSAHEWQAQDKPVMSIHDKDAQWWEKLTQYKSVVYWDKEKTLGAPFVMFYNAAGRHPETDLKAERVGIALSKDMKKWKRYPGNPVFAHEADGTITGDAHIQKMGDVYVMFYFSAFEPSRKYKAFNTFAASYDLVHWTDWKGADLIIPSKDYDELFAHKSYVVKHNGVVYHFYCAVNDAEQRGIAIATSKPMGRSQVHFPEREVKNRRMVMELDKGWKTWLCDKSAYGQADNAPTVVDIPHNWDDYYGYRQLTHGNLHGTAMYEKIFMLDNSQFPISDSSFGKRYFLRFEGVGTYATVTLNGKDFGRHPVGRTTLTLDVTEALKPGENRLVVKAEHPEMIADMPWVCGGCSSEWGFSEGSQPLGIFRPVVLEATDAIRIEPFGVHIWNDDKAGTVFVETEVKNYGKTAETVEVVNKFSNADGKQVFRLTEKVTLQPGERKVVKQQSPVQNPVLWSTENPYLYKLASMIKRGKSTTDEISTPFGIRTVSWPVKQKDGDGRFYLNGQPVFINGVCEYEHQFGQSHAFSREQVAARVKQIRAAGFNAFRDAHQPHHLDYQKYWDKEGVLWWTQFSAHVWYDTPEFRENFKKLLRQWVKERRNSPSVVMWGLQNESTLPKEFAEECSEIIREMDPTARTMRVITTCNGGDGTDWNVIQNWSGTYGGDVNKYGRELSQKNQLLNGEYGAWRSIGLHTEPAAFDANGVWSEERMCRLMETKIRLAEQAKDSVCGQFQWIFSSHDNPGRRQPDEAYRRIDKVGPFNYKGLVTPWEEPLDVYYMYRANYVPASEDPMVYLASHTWEDRFATGRRRATIEAYSNCDSVLLYNDAVDAEYLGRKLNHGVGTHFMWENRDIRYNVLRAVGYFKGKPAAEDVLVLDGLEKAPHFEALYRGSVIVPVAADRLNGTDLLKGAEGYTYLYRLNCGGDAYTDTYGQVWAQDNSRYSHSWAESFIYPSDSVQLLSPYQASQRTTNDPIHGTRDWELFQTFRFGRHKLNFRFPVPDGEYRVELYFTEPWHGTGGGVQTDCEGLRIFDVAVNDKVLLDDLDVWAEAGHDGACKKVVNAVVKGGVLKIDFPEVKAGQALICGIAIACKGGLDSAHSSSAIQNRVKNVNASAHRFSWAAQDKDVMEKTPKELLPEDKNARANVTYQAEDAMLKGKFIKKEVKKQTGVFFGKGEKSSITWNISTGLAQVYALRFKYMNATGKPMKVRMQFIDSKGVVLKEDHLTFAETPGKWRMLSTTTGTYINAGYYKVVLSAPDMEGLALDALDVQ</sequence>
<dbReference type="Pfam" id="PF02836">
    <property type="entry name" value="Glyco_hydro_2_C"/>
    <property type="match status" value="1"/>
</dbReference>
<dbReference type="Pfam" id="PF22666">
    <property type="entry name" value="Glyco_hydro_2_N2"/>
    <property type="match status" value="1"/>
</dbReference>
<dbReference type="PRINTS" id="PR00132">
    <property type="entry name" value="GLHYDRLASE2"/>
</dbReference>
<evidence type="ECO:0000256" key="4">
    <source>
        <dbReference type="SAM" id="SignalP"/>
    </source>
</evidence>
<dbReference type="Gene3D" id="2.60.40.10">
    <property type="entry name" value="Immunoglobulins"/>
    <property type="match status" value="2"/>
</dbReference>
<dbReference type="Gene3D" id="2.115.10.20">
    <property type="entry name" value="Glycosyl hydrolase domain, family 43"/>
    <property type="match status" value="2"/>
</dbReference>
<dbReference type="PATRIC" id="fig|821.40.peg.2849"/>
<evidence type="ECO:0000256" key="2">
    <source>
        <dbReference type="ARBA" id="ARBA00022801"/>
    </source>
</evidence>
<feature type="chain" id="PRO_5042679875" evidence="4">
    <location>
        <begin position="19"/>
        <end position="1434"/>
    </location>
</feature>
<feature type="domain" description="Glycoside hydrolase family 2 catalytic" evidence="6">
    <location>
        <begin position="665"/>
        <end position="812"/>
    </location>
</feature>
<evidence type="ECO:0000259" key="6">
    <source>
        <dbReference type="Pfam" id="PF02836"/>
    </source>
</evidence>
<dbReference type="Pfam" id="PF11721">
    <property type="entry name" value="Malectin"/>
    <property type="match status" value="1"/>
</dbReference>
<dbReference type="Proteomes" id="UP000470332">
    <property type="component" value="Unassembled WGS sequence"/>
</dbReference>
<dbReference type="SUPFAM" id="SSF49785">
    <property type="entry name" value="Galactose-binding domain-like"/>
    <property type="match status" value="1"/>
</dbReference>
<evidence type="ECO:0000313" key="11">
    <source>
        <dbReference type="EMBL" id="MBU9138016.1"/>
    </source>
</evidence>
<dbReference type="InterPro" id="IPR023296">
    <property type="entry name" value="Glyco_hydro_beta-prop_sf"/>
</dbReference>
<dbReference type="SUPFAM" id="SSF75005">
    <property type="entry name" value="Arabinanase/levansucrase/invertase"/>
    <property type="match status" value="2"/>
</dbReference>
<dbReference type="GO" id="GO:0004565">
    <property type="term" value="F:beta-galactosidase activity"/>
    <property type="evidence" value="ECO:0007669"/>
    <property type="project" value="UniProtKB-EC"/>
</dbReference>
<dbReference type="InterPro" id="IPR017853">
    <property type="entry name" value="GH"/>
</dbReference>
<dbReference type="EC" id="3.2.1.23" evidence="9"/>
<dbReference type="RefSeq" id="WP_057099098.1">
    <property type="nucleotide sequence ID" value="NZ_JABDSF010000081.1"/>
</dbReference>
<dbReference type="InterPro" id="IPR021720">
    <property type="entry name" value="Malectin_dom"/>
</dbReference>
<evidence type="ECO:0000313" key="13">
    <source>
        <dbReference type="Proteomes" id="UP000470332"/>
    </source>
</evidence>
<dbReference type="InterPro" id="IPR054593">
    <property type="entry name" value="Beta-mannosidase-like_N2"/>
</dbReference>
<dbReference type="InterPro" id="IPR006102">
    <property type="entry name" value="Ig-like_GH2"/>
</dbReference>
<evidence type="ECO:0000313" key="10">
    <source>
        <dbReference type="EMBL" id="KAB3863977.1"/>
    </source>
</evidence>
<dbReference type="InterPro" id="IPR013783">
    <property type="entry name" value="Ig-like_fold"/>
</dbReference>
<gene>
    <name evidence="9" type="ORF">BvMPK_2377</name>
    <name evidence="10" type="ORF">GAS37_06545</name>
    <name evidence="11" type="ORF">KTG10_04495</name>
</gene>
<dbReference type="InterPro" id="IPR051913">
    <property type="entry name" value="GH2_Domain-Containing"/>
</dbReference>
<feature type="signal peptide" evidence="4">
    <location>
        <begin position="1"/>
        <end position="18"/>
    </location>
</feature>
<dbReference type="Gene3D" id="2.60.120.430">
    <property type="entry name" value="Galactose-binding lectin"/>
    <property type="match status" value="1"/>
</dbReference>